<dbReference type="Pfam" id="PF00753">
    <property type="entry name" value="Lactamase_B"/>
    <property type="match status" value="1"/>
</dbReference>
<accession>A0ABW9XCW9</accession>
<dbReference type="RefSeq" id="WP_161717567.1">
    <property type="nucleotide sequence ID" value="NZ_JAAAPO010000002.1"/>
</dbReference>
<dbReference type="InterPro" id="IPR036866">
    <property type="entry name" value="RibonucZ/Hydroxyglut_hydro"/>
</dbReference>
<dbReference type="Proteomes" id="UP000753724">
    <property type="component" value="Unassembled WGS sequence"/>
</dbReference>
<dbReference type="InterPro" id="IPR001279">
    <property type="entry name" value="Metallo-B-lactamas"/>
</dbReference>
<dbReference type="InterPro" id="IPR050855">
    <property type="entry name" value="NDM-1-like"/>
</dbReference>
<sequence>MTRPLLARLSAAALIWLAAVGAGPVDDPLTRPIDTANNARWMAPQAPVRVHGGTWLYGSAHLSVGVVDTPQGLVLIDAGLPQSVPVLAQALAARGRRLSDIRAILLTEGHYDHAGGVAAIVRASGARVYGSAWTAATLARGISDEDDPQRATIVPFPPFRGVRVLGDGAVLRIGGVAFTVMATPGHTPGSLSYRWRSCDGAGSAGRDCATIVFASSLNPLATGAYRYDAPGRAGVVAAFRRGLDRLRAQPCDIVLTTHPEHAEADARLAASIDHPASPAWRDTNGCIALADRFAARLTKILQAGRQDPARQ</sequence>
<evidence type="ECO:0000259" key="2">
    <source>
        <dbReference type="SMART" id="SM00849"/>
    </source>
</evidence>
<dbReference type="Gene3D" id="3.60.15.10">
    <property type="entry name" value="Ribonuclease Z/Hydroxyacylglutathione hydrolase-like"/>
    <property type="match status" value="1"/>
</dbReference>
<proteinExistence type="predicted"/>
<evidence type="ECO:0000313" key="4">
    <source>
        <dbReference type="Proteomes" id="UP000753724"/>
    </source>
</evidence>
<protein>
    <submittedName>
        <fullName evidence="3">MBL fold metallo-hydrolase</fullName>
    </submittedName>
</protein>
<evidence type="ECO:0000256" key="1">
    <source>
        <dbReference type="SAM" id="SignalP"/>
    </source>
</evidence>
<keyword evidence="4" id="KW-1185">Reference proteome</keyword>
<feature type="chain" id="PRO_5046756809" evidence="1">
    <location>
        <begin position="23"/>
        <end position="311"/>
    </location>
</feature>
<dbReference type="SUPFAM" id="SSF56281">
    <property type="entry name" value="Metallo-hydrolase/oxidoreductase"/>
    <property type="match status" value="1"/>
</dbReference>
<dbReference type="SMART" id="SM00849">
    <property type="entry name" value="Lactamase_B"/>
    <property type="match status" value="1"/>
</dbReference>
<dbReference type="PANTHER" id="PTHR42951:SF17">
    <property type="entry name" value="METALLO-BETA-LACTAMASE DOMAIN-CONTAINING PROTEIN"/>
    <property type="match status" value="1"/>
</dbReference>
<dbReference type="EMBL" id="JAAAPO010000002">
    <property type="protein sequence ID" value="NBC36345.1"/>
    <property type="molecule type" value="Genomic_DNA"/>
</dbReference>
<feature type="domain" description="Metallo-beta-lactamase" evidence="2">
    <location>
        <begin position="61"/>
        <end position="258"/>
    </location>
</feature>
<feature type="signal peptide" evidence="1">
    <location>
        <begin position="1"/>
        <end position="22"/>
    </location>
</feature>
<keyword evidence="1" id="KW-0732">Signal</keyword>
<comment type="caution">
    <text evidence="3">The sequence shown here is derived from an EMBL/GenBank/DDBJ whole genome shotgun (WGS) entry which is preliminary data.</text>
</comment>
<gene>
    <name evidence="3" type="ORF">GTZ99_07210</name>
</gene>
<name>A0ABW9XCW9_9SPHN</name>
<reference evidence="4" key="1">
    <citation type="submission" date="2020-01" db="EMBL/GenBank/DDBJ databases">
        <title>Sphingomonas sp. strain CSW-10.</title>
        <authorList>
            <person name="Chen W.-M."/>
        </authorList>
    </citation>
    <scope>NUCLEOTIDE SEQUENCE [LARGE SCALE GENOMIC DNA]</scope>
    <source>
        <strain evidence="4">FSY-8</strain>
    </source>
</reference>
<evidence type="ECO:0000313" key="3">
    <source>
        <dbReference type="EMBL" id="NBC36345.1"/>
    </source>
</evidence>
<dbReference type="PANTHER" id="PTHR42951">
    <property type="entry name" value="METALLO-BETA-LACTAMASE DOMAIN-CONTAINING"/>
    <property type="match status" value="1"/>
</dbReference>
<organism evidence="3 4">
    <name type="scientific">Novosphingobium ovatum</name>
    <dbReference type="NCBI Taxonomy" id="1908523"/>
    <lineage>
        <taxon>Bacteria</taxon>
        <taxon>Pseudomonadati</taxon>
        <taxon>Pseudomonadota</taxon>
        <taxon>Alphaproteobacteria</taxon>
        <taxon>Sphingomonadales</taxon>
        <taxon>Sphingomonadaceae</taxon>
        <taxon>Novosphingobium</taxon>
    </lineage>
</organism>